<evidence type="ECO:0000313" key="8">
    <source>
        <dbReference type="Proteomes" id="UP000556084"/>
    </source>
</evidence>
<protein>
    <submittedName>
        <fullName evidence="7">Biotin carboxylase</fullName>
    </submittedName>
</protein>
<evidence type="ECO:0000259" key="6">
    <source>
        <dbReference type="PROSITE" id="PS50975"/>
    </source>
</evidence>
<dbReference type="Pfam" id="PF18603">
    <property type="entry name" value="LAL_C2"/>
    <property type="match status" value="1"/>
</dbReference>
<evidence type="ECO:0000256" key="2">
    <source>
        <dbReference type="ARBA" id="ARBA00022741"/>
    </source>
</evidence>
<dbReference type="AlphaFoldDB" id="A0A7W7LPP4"/>
<evidence type="ECO:0000256" key="4">
    <source>
        <dbReference type="PROSITE-ProRule" id="PRU00409"/>
    </source>
</evidence>
<dbReference type="SUPFAM" id="SSF56059">
    <property type="entry name" value="Glutathione synthetase ATP-binding domain-like"/>
    <property type="match status" value="1"/>
</dbReference>
<dbReference type="InterPro" id="IPR052032">
    <property type="entry name" value="ATP-dep_AA_Ligase"/>
</dbReference>
<dbReference type="InterPro" id="IPR040570">
    <property type="entry name" value="LAL_C2"/>
</dbReference>
<proteinExistence type="predicted"/>
<dbReference type="Proteomes" id="UP000556084">
    <property type="component" value="Unassembled WGS sequence"/>
</dbReference>
<dbReference type="PANTHER" id="PTHR43585:SF2">
    <property type="entry name" value="ATP-GRASP ENZYME FSQD"/>
    <property type="match status" value="1"/>
</dbReference>
<evidence type="ECO:0000256" key="1">
    <source>
        <dbReference type="ARBA" id="ARBA00022598"/>
    </source>
</evidence>
<dbReference type="PANTHER" id="PTHR43585">
    <property type="entry name" value="FUMIPYRROLE BIOSYNTHESIS PROTEIN C"/>
    <property type="match status" value="1"/>
</dbReference>
<dbReference type="EMBL" id="JACHJH010000003">
    <property type="protein sequence ID" value="MBB4893662.1"/>
    <property type="molecule type" value="Genomic_DNA"/>
</dbReference>
<feature type="domain" description="ATP-grasp" evidence="6">
    <location>
        <begin position="122"/>
        <end position="321"/>
    </location>
</feature>
<dbReference type="GO" id="GO:0005524">
    <property type="term" value="F:ATP binding"/>
    <property type="evidence" value="ECO:0007669"/>
    <property type="project" value="UniProtKB-UniRule"/>
</dbReference>
<dbReference type="Pfam" id="PF13535">
    <property type="entry name" value="ATP-grasp_4"/>
    <property type="match status" value="1"/>
</dbReference>
<sequence length="440" mass="46651">MADVTLLVLGIAGMPPWGQDQIRRLAAQARRRGVALVGADTPDLLHAASAAELALFDDVVHLDVHSPQACRSWAAATRPEVDAVATVRELSVLPAAVVAEELGLCGNSPEAVSRVRNKDLCRRRLREAGFPQPLSVLCRDAEDARRFLRDTGPGPWIVKPRDGLASIGVSRIDHPDQLPGALARLAVPSGAMPSPAAATGFLMETFVTGDEYSAEGILLRGVPHVLALTRKTVTEGFISTSQQVPSGLDEATARAAGDAVARGLTAVGITHGIFHVELWVTSSGIVLGEFHCRGGGDYIHALIEHTRPGLELYGTLVDDLLGRAPEPLPASSGAARVQFLFAPPGRLRAVRGWEEVIRHPSVLAAHLHVSPGDVIARHKDSFTRSAVFVTGTERPEDIDDLVTSLAARVGFETEDTEDSTEASNDSDGTDEDESAPAPAV</sequence>
<dbReference type="Gene3D" id="3.30.470.20">
    <property type="entry name" value="ATP-grasp fold, B domain"/>
    <property type="match status" value="1"/>
</dbReference>
<keyword evidence="1" id="KW-0436">Ligase</keyword>
<keyword evidence="2 4" id="KW-0547">Nucleotide-binding</keyword>
<dbReference type="GO" id="GO:0046872">
    <property type="term" value="F:metal ion binding"/>
    <property type="evidence" value="ECO:0007669"/>
    <property type="project" value="InterPro"/>
</dbReference>
<evidence type="ECO:0000256" key="3">
    <source>
        <dbReference type="ARBA" id="ARBA00022840"/>
    </source>
</evidence>
<organism evidence="7 8">
    <name type="scientific">Streptomyces olivoverticillatus</name>
    <dbReference type="NCBI Taxonomy" id="66427"/>
    <lineage>
        <taxon>Bacteria</taxon>
        <taxon>Bacillati</taxon>
        <taxon>Actinomycetota</taxon>
        <taxon>Actinomycetes</taxon>
        <taxon>Kitasatosporales</taxon>
        <taxon>Streptomycetaceae</taxon>
        <taxon>Streptomyces</taxon>
    </lineage>
</organism>
<evidence type="ECO:0000256" key="5">
    <source>
        <dbReference type="SAM" id="MobiDB-lite"/>
    </source>
</evidence>
<reference evidence="7 8" key="1">
    <citation type="submission" date="2020-08" db="EMBL/GenBank/DDBJ databases">
        <title>Genomic Encyclopedia of Type Strains, Phase III (KMG-III): the genomes of soil and plant-associated and newly described type strains.</title>
        <authorList>
            <person name="Whitman W."/>
        </authorList>
    </citation>
    <scope>NUCLEOTIDE SEQUENCE [LARGE SCALE GENOMIC DNA]</scope>
    <source>
        <strain evidence="7 8">CECT 3266</strain>
    </source>
</reference>
<keyword evidence="8" id="KW-1185">Reference proteome</keyword>
<accession>A0A7W7LPP4</accession>
<gene>
    <name evidence="7" type="ORF">FHS39_002693</name>
</gene>
<feature type="region of interest" description="Disordered" evidence="5">
    <location>
        <begin position="409"/>
        <end position="440"/>
    </location>
</feature>
<dbReference type="RefSeq" id="WP_184349522.1">
    <property type="nucleotide sequence ID" value="NZ_JACHJH010000003.1"/>
</dbReference>
<evidence type="ECO:0000313" key="7">
    <source>
        <dbReference type="EMBL" id="MBB4893662.1"/>
    </source>
</evidence>
<keyword evidence="3 4" id="KW-0067">ATP-binding</keyword>
<comment type="caution">
    <text evidence="7">The sequence shown here is derived from an EMBL/GenBank/DDBJ whole genome shotgun (WGS) entry which is preliminary data.</text>
</comment>
<dbReference type="InterPro" id="IPR011761">
    <property type="entry name" value="ATP-grasp"/>
</dbReference>
<dbReference type="GO" id="GO:0016874">
    <property type="term" value="F:ligase activity"/>
    <property type="evidence" value="ECO:0007669"/>
    <property type="project" value="UniProtKB-KW"/>
</dbReference>
<name>A0A7W7LPP4_9ACTN</name>
<dbReference type="PROSITE" id="PS50975">
    <property type="entry name" value="ATP_GRASP"/>
    <property type="match status" value="1"/>
</dbReference>